<reference evidence="2 3" key="1">
    <citation type="submission" date="2018-07" db="EMBL/GenBank/DDBJ databases">
        <title>Microbacterium endoborsara sp. nov., a novel actinobacterium isolated from Borszczowia aralocaspica.</title>
        <authorList>
            <person name="An D."/>
        </authorList>
    </citation>
    <scope>NUCLEOTIDE SEQUENCE [LARGE SCALE GENOMIC DNA]</scope>
    <source>
        <strain evidence="2 3">C1.15228</strain>
    </source>
</reference>
<feature type="transmembrane region" description="Helical" evidence="1">
    <location>
        <begin position="73"/>
        <end position="91"/>
    </location>
</feature>
<dbReference type="Proteomes" id="UP000253508">
    <property type="component" value="Unassembled WGS sequence"/>
</dbReference>
<evidence type="ECO:0000313" key="3">
    <source>
        <dbReference type="Proteomes" id="UP000253508"/>
    </source>
</evidence>
<dbReference type="RefSeq" id="WP_114116787.1">
    <property type="nucleotide sequence ID" value="NZ_BMHU01000001.1"/>
</dbReference>
<comment type="caution">
    <text evidence="2">The sequence shown here is derived from an EMBL/GenBank/DDBJ whole genome shotgun (WGS) entry which is preliminary data.</text>
</comment>
<dbReference type="AlphaFoldDB" id="A0A367Y9H6"/>
<sequence length="92" mass="10464">MNTRDIYQNMSEEELLRAYQAAEARAKKNLLDGYRYLAADQVRAARRISREIVRRRQGKTSLLDQARRAVQRYPVAAIAITFVIGIALGVAL</sequence>
<evidence type="ECO:0000313" key="2">
    <source>
        <dbReference type="EMBL" id="RCK61682.1"/>
    </source>
</evidence>
<dbReference type="EMBL" id="QORO01000001">
    <property type="protein sequence ID" value="RCK61682.1"/>
    <property type="molecule type" value="Genomic_DNA"/>
</dbReference>
<keyword evidence="3" id="KW-1185">Reference proteome</keyword>
<proteinExistence type="predicted"/>
<keyword evidence="1" id="KW-0472">Membrane</keyword>
<keyword evidence="1" id="KW-0812">Transmembrane</keyword>
<gene>
    <name evidence="2" type="ORF">DTO57_03380</name>
</gene>
<organism evidence="2 3">
    <name type="scientific">Microbacterium sorbitolivorans</name>
    <dbReference type="NCBI Taxonomy" id="1867410"/>
    <lineage>
        <taxon>Bacteria</taxon>
        <taxon>Bacillati</taxon>
        <taxon>Actinomycetota</taxon>
        <taxon>Actinomycetes</taxon>
        <taxon>Micrococcales</taxon>
        <taxon>Microbacteriaceae</taxon>
        <taxon>Microbacterium</taxon>
    </lineage>
</organism>
<name>A0A367Y9H6_9MICO</name>
<evidence type="ECO:0000256" key="1">
    <source>
        <dbReference type="SAM" id="Phobius"/>
    </source>
</evidence>
<keyword evidence="1" id="KW-1133">Transmembrane helix</keyword>
<protein>
    <submittedName>
        <fullName evidence="2">Uncharacterized protein</fullName>
    </submittedName>
</protein>
<accession>A0A367Y9H6</accession>